<feature type="region of interest" description="Disordered" evidence="1">
    <location>
        <begin position="209"/>
        <end position="231"/>
    </location>
</feature>
<dbReference type="AlphaFoldDB" id="A0A812DHE7"/>
<name>A0A812DHE7_ACAPH</name>
<dbReference type="Gene3D" id="3.90.190.10">
    <property type="entry name" value="Protein tyrosine phosphatase superfamily"/>
    <property type="match status" value="2"/>
</dbReference>
<dbReference type="EMBL" id="CAHIKZ030003327">
    <property type="protein sequence ID" value="CAE1299059.1"/>
    <property type="molecule type" value="Genomic_DNA"/>
</dbReference>
<organism evidence="2 3">
    <name type="scientific">Acanthosepion pharaonis</name>
    <name type="common">Pharaoh cuttlefish</name>
    <name type="synonym">Sepia pharaonis</name>
    <dbReference type="NCBI Taxonomy" id="158019"/>
    <lineage>
        <taxon>Eukaryota</taxon>
        <taxon>Metazoa</taxon>
        <taxon>Spiralia</taxon>
        <taxon>Lophotrochozoa</taxon>
        <taxon>Mollusca</taxon>
        <taxon>Cephalopoda</taxon>
        <taxon>Coleoidea</taxon>
        <taxon>Decapodiformes</taxon>
        <taxon>Sepiida</taxon>
        <taxon>Sepiina</taxon>
        <taxon>Sepiidae</taxon>
        <taxon>Acanthosepion</taxon>
    </lineage>
</organism>
<evidence type="ECO:0000313" key="3">
    <source>
        <dbReference type="Proteomes" id="UP000597762"/>
    </source>
</evidence>
<proteinExistence type="predicted"/>
<gene>
    <name evidence="2" type="ORF">SPHA_52973</name>
</gene>
<dbReference type="OrthoDB" id="66369at2759"/>
<evidence type="ECO:0000313" key="2">
    <source>
        <dbReference type="EMBL" id="CAE1299059.1"/>
    </source>
</evidence>
<reference evidence="2" key="1">
    <citation type="submission" date="2021-01" db="EMBL/GenBank/DDBJ databases">
        <authorList>
            <person name="Li R."/>
            <person name="Bekaert M."/>
        </authorList>
    </citation>
    <scope>NUCLEOTIDE SEQUENCE</scope>
    <source>
        <strain evidence="2">Farmed</strain>
    </source>
</reference>
<dbReference type="Pfam" id="PF14566">
    <property type="entry name" value="PTPlike_phytase"/>
    <property type="match status" value="1"/>
</dbReference>
<evidence type="ECO:0000256" key="1">
    <source>
        <dbReference type="SAM" id="MobiDB-lite"/>
    </source>
</evidence>
<feature type="compositionally biased region" description="Polar residues" evidence="1">
    <location>
        <begin position="221"/>
        <end position="231"/>
    </location>
</feature>
<dbReference type="SMART" id="SM01301">
    <property type="entry name" value="PTPlike_phytase"/>
    <property type="match status" value="1"/>
</dbReference>
<dbReference type="InterPro" id="IPR029021">
    <property type="entry name" value="Prot-tyrosine_phosphatase-like"/>
</dbReference>
<dbReference type="Proteomes" id="UP000597762">
    <property type="component" value="Unassembled WGS sequence"/>
</dbReference>
<accession>A0A812DHE7</accession>
<dbReference type="SUPFAM" id="SSF52799">
    <property type="entry name" value="(Phosphotyrosine protein) phosphatases II"/>
    <property type="match status" value="1"/>
</dbReference>
<protein>
    <submittedName>
        <fullName evidence="2">Paladin</fullName>
    </submittedName>
</protein>
<keyword evidence="3" id="KW-1185">Reference proteome</keyword>
<sequence length="466" mass="53921">MLQRPTLYRLQAFLDVTPQKGQDLLDNSLFVLDSITCNDVLGTMPSLGGANFHRMEGLPLFGMAQPNQNGIQKLFEHMTKERKYSHVFFINLRNNLCTFIKNEAYYLSCKSESLKPRLHHPDDTHFEDIESSLSASITQMPIMLIKDLKKEPEKIDATMVFTTKEVFQMAEEKFHNMSYFRVPLPSDYAVNENVLDDLMGMLTDAESQFRNSSQDLKHQRSSTNSGSFLLPSQKSGAEILYKRRSSNSSNMQSRGSSECAVTTVPFNPVYCFFCSNGIERSTFAMAASALFMYNKSGYPPGTRPGEQERVSIANAEYTMGKFLAVKHIVMILPDGYQVKREVDFVLDKLFEMMSTTHFHLREMILVTYNQAQKSTSQKAQRELYIQSLLLLERYIYLILFNGYLHTEKKPRRKTFRQWMEKDCKRAGVYRLLNDLAFHDFQTEICTLSTLRERWRELNKLEDGEFV</sequence>
<comment type="caution">
    <text evidence="2">The sequence shown here is derived from an EMBL/GenBank/DDBJ whole genome shotgun (WGS) entry which is preliminary data.</text>
</comment>